<evidence type="ECO:0000313" key="2">
    <source>
        <dbReference type="EMBL" id="UWD34190.1"/>
    </source>
</evidence>
<feature type="transmembrane region" description="Helical" evidence="1">
    <location>
        <begin position="100"/>
        <end position="123"/>
    </location>
</feature>
<dbReference type="Proteomes" id="UP001058364">
    <property type="component" value="Chromosome"/>
</dbReference>
<proteinExistence type="predicted"/>
<keyword evidence="1" id="KW-0812">Transmembrane</keyword>
<sequence>MKDFILGKPPIRRKYLPKVIEHLYSLFSAIIFSVNLILLIVLFIFDNNKTIADKFFNLLNKTEFRLIIAIFVFIFLANILYSIILFIILPKTEQGHLLVYLEITFLILFVLSPFNILVSFACLKYNEIVFE</sequence>
<evidence type="ECO:0000256" key="1">
    <source>
        <dbReference type="SAM" id="Phobius"/>
    </source>
</evidence>
<feature type="transmembrane region" description="Helical" evidence="1">
    <location>
        <begin position="66"/>
        <end position="88"/>
    </location>
</feature>
<keyword evidence="3" id="KW-1185">Reference proteome</keyword>
<organism evidence="2 3">
    <name type="scientific">Mesomycoplasma molare</name>
    <dbReference type="NCBI Taxonomy" id="171288"/>
    <lineage>
        <taxon>Bacteria</taxon>
        <taxon>Bacillati</taxon>
        <taxon>Mycoplasmatota</taxon>
        <taxon>Mycoplasmoidales</taxon>
        <taxon>Metamycoplasmataceae</taxon>
        <taxon>Mesomycoplasma</taxon>
    </lineage>
</organism>
<gene>
    <name evidence="2" type="ORF">NX772_03850</name>
</gene>
<name>A0ABY5TU56_9BACT</name>
<dbReference type="EMBL" id="CP103423">
    <property type="protein sequence ID" value="UWD34190.1"/>
    <property type="molecule type" value="Genomic_DNA"/>
</dbReference>
<evidence type="ECO:0000313" key="3">
    <source>
        <dbReference type="Proteomes" id="UP001058364"/>
    </source>
</evidence>
<accession>A0ABY5TU56</accession>
<protein>
    <submittedName>
        <fullName evidence="2">Uncharacterized protein</fullName>
    </submittedName>
</protein>
<dbReference type="RefSeq" id="WP_259429372.1">
    <property type="nucleotide sequence ID" value="NZ_CP103423.1"/>
</dbReference>
<feature type="transmembrane region" description="Helical" evidence="1">
    <location>
        <begin position="23"/>
        <end position="45"/>
    </location>
</feature>
<reference evidence="2" key="1">
    <citation type="submission" date="2022-08" db="EMBL/GenBank/DDBJ databases">
        <title>Complete genome sequence of Mycoplasma molare type strain H 542.</title>
        <authorList>
            <person name="Spergser J."/>
        </authorList>
    </citation>
    <scope>NUCLEOTIDE SEQUENCE</scope>
    <source>
        <strain evidence="2">H 542</strain>
    </source>
</reference>
<keyword evidence="1" id="KW-1133">Transmembrane helix</keyword>
<keyword evidence="1" id="KW-0472">Membrane</keyword>